<dbReference type="Proteomes" id="UP001549110">
    <property type="component" value="Unassembled WGS sequence"/>
</dbReference>
<dbReference type="InterPro" id="IPR035985">
    <property type="entry name" value="Ubiquitin-activating_enz"/>
</dbReference>
<dbReference type="Gene3D" id="3.40.50.720">
    <property type="entry name" value="NAD(P)-binding Rossmann-like Domain"/>
    <property type="match status" value="1"/>
</dbReference>
<keyword evidence="3" id="KW-1185">Reference proteome</keyword>
<dbReference type="SUPFAM" id="SSF69572">
    <property type="entry name" value="Activating enzymes of the ubiquitin-like proteins"/>
    <property type="match status" value="1"/>
</dbReference>
<evidence type="ECO:0000313" key="3">
    <source>
        <dbReference type="Proteomes" id="UP001549110"/>
    </source>
</evidence>
<accession>A0ABV2EN74</accession>
<dbReference type="RefSeq" id="WP_354298061.1">
    <property type="nucleotide sequence ID" value="NZ_JBEPLU010000002.1"/>
</dbReference>
<dbReference type="Pfam" id="PF00899">
    <property type="entry name" value="ThiF"/>
    <property type="match status" value="1"/>
</dbReference>
<dbReference type="InterPro" id="IPR045886">
    <property type="entry name" value="ThiF/MoeB/HesA"/>
</dbReference>
<gene>
    <name evidence="2" type="ORF">ABID41_003184</name>
</gene>
<feature type="domain" description="THIF-type NAD/FAD binding fold" evidence="1">
    <location>
        <begin position="326"/>
        <end position="506"/>
    </location>
</feature>
<evidence type="ECO:0000313" key="2">
    <source>
        <dbReference type="EMBL" id="MET3528066.1"/>
    </source>
</evidence>
<sequence>MADGAQLQNDSWWLAWPGLLAAELDAFAARGAQATIAHQSMGVLVLDVVWPRGDELIRLRVGYSPLHPFFRPTVVAPDLRFPRHQHPIDQGLCLITQGSGEWRSRQRVADFLYEQLDKVFAANAARQDGRLEAAAELEEQAPDPVSTYYDYCAGEDCAIFFDGDQLLPKGTVGFAHFEVAVRPIAVHAIEGVLRRVEPAAGRWLAKPFPMALSGRPAQKVPGRWVRMVPPATTDVGAILAAAEAAIENATAMQPAVRAKMRAIGQAEHSITGLVFEEELAYGPGRSGNGWLFVTSATDKKTGRRENNLIRGYRVTGDLQVRVPVAAALASKHVLLIGAGAIGGFAAVELARAGVKRLTILEPDVVEPGNSVRWPLGRTAWGVRKGLALKDFIERNYPGVVVAVGPFRVGAATTAAADVAESVNPLSVLRDAIREADLVVDASASTECQEAIAHYCRALRKPFAMGYATEGAAGGVVARFPAGCEACYVCLQAHWADPNFPRPAVDPGGTVTPIGCNQPTFTGAAFDLQEVSMELVRSAVGLLAPDAYDPGDWQVAIMTLTKDGKRRLPQWTAASLSPRCEGCGGA</sequence>
<protein>
    <recommendedName>
        <fullName evidence="1">THIF-type NAD/FAD binding fold domain-containing protein</fullName>
    </recommendedName>
</protein>
<dbReference type="PANTHER" id="PTHR10953:SF102">
    <property type="entry name" value="ADENYLYLTRANSFERASE AND SULFURTRANSFERASE MOCS3"/>
    <property type="match status" value="1"/>
</dbReference>
<organism evidence="2 3">
    <name type="scientific">Phenylobacterium koreense</name>
    <dbReference type="NCBI Taxonomy" id="266125"/>
    <lineage>
        <taxon>Bacteria</taxon>
        <taxon>Pseudomonadati</taxon>
        <taxon>Pseudomonadota</taxon>
        <taxon>Alphaproteobacteria</taxon>
        <taxon>Caulobacterales</taxon>
        <taxon>Caulobacteraceae</taxon>
        <taxon>Phenylobacterium</taxon>
    </lineage>
</organism>
<comment type="caution">
    <text evidence="2">The sequence shown here is derived from an EMBL/GenBank/DDBJ whole genome shotgun (WGS) entry which is preliminary data.</text>
</comment>
<evidence type="ECO:0000259" key="1">
    <source>
        <dbReference type="Pfam" id="PF00899"/>
    </source>
</evidence>
<name>A0ABV2EN74_9CAUL</name>
<proteinExistence type="predicted"/>
<dbReference type="InterPro" id="IPR000594">
    <property type="entry name" value="ThiF_NAD_FAD-bd"/>
</dbReference>
<dbReference type="EMBL" id="JBEPLU010000002">
    <property type="protein sequence ID" value="MET3528066.1"/>
    <property type="molecule type" value="Genomic_DNA"/>
</dbReference>
<dbReference type="PANTHER" id="PTHR10953">
    <property type="entry name" value="UBIQUITIN-ACTIVATING ENZYME E1"/>
    <property type="match status" value="1"/>
</dbReference>
<reference evidence="2 3" key="1">
    <citation type="submission" date="2024-06" db="EMBL/GenBank/DDBJ databases">
        <title>Genomic Encyclopedia of Type Strains, Phase IV (KMG-IV): sequencing the most valuable type-strain genomes for metagenomic binning, comparative biology and taxonomic classification.</title>
        <authorList>
            <person name="Goeker M."/>
        </authorList>
    </citation>
    <scope>NUCLEOTIDE SEQUENCE [LARGE SCALE GENOMIC DNA]</scope>
    <source>
        <strain evidence="2 3">DSM 17809</strain>
    </source>
</reference>